<dbReference type="SUPFAM" id="SSF111369">
    <property type="entry name" value="HlyD-like secretion proteins"/>
    <property type="match status" value="1"/>
</dbReference>
<reference evidence="5 6" key="2">
    <citation type="journal article" date="2011" name="J. Bacteriol.">
        <title>Genomes of three methylotrophs from a single niche uncover genetic and metabolic divergence of Methylophilaceae.</title>
        <authorList>
            <person name="Lapidus A."/>
            <person name="Clum A."/>
            <person name="Labutti K."/>
            <person name="Kaluzhnaya M.G."/>
            <person name="Lim S."/>
            <person name="Beck D.A."/>
            <person name="Glavina Del Rio T."/>
            <person name="Nolan M."/>
            <person name="Mavromatis K."/>
            <person name="Huntemann M."/>
            <person name="Lucas S."/>
            <person name="Lidstrom M.E."/>
            <person name="Ivanova N."/>
            <person name="Chistoserdova L."/>
        </authorList>
    </citation>
    <scope>NUCLEOTIDE SEQUENCE [LARGE SCALE GENOMIC DNA]</scope>
    <source>
        <strain evidence="5 6">SIP3-4</strain>
    </source>
</reference>
<dbReference type="Proteomes" id="UP000002743">
    <property type="component" value="Chromosome"/>
</dbReference>
<sequence precursor="true">MKNTIKNTMKQTMWICTLMLGLLPGQLVQAADIAFTETQQNTLGIRVAALGRNTPVSSHRLPAEIMIPIGQERMVSAPQSGLVDTLYVAAGEDVKAGQPLAHISSPELIALQRDYLQALTQYRLAQNNLRRDQELYQDGIIAKRRFQTTQSGQEELSALLNQRKQALQLAGMGAGGIAQLEKSGRMTSGITLTAPAAGQVLEQLAAVGQRVDLSAPIYRIGRLHPLWLEISAPLEVLPYVSVGMPVSVPKYGASGKLIHIVRSVNKNDQTVHLRATITTGTEKLAPGQFVEAEIGGLGTSTHFSVPRPAIARHDGKTYVFVKTAQGFRAMPVEVVSEQFEEVVINGDFTGKEQVAVSGQAAIKGRWLGLGAE</sequence>
<dbReference type="Gene3D" id="2.40.30.170">
    <property type="match status" value="1"/>
</dbReference>
<feature type="domain" description="CzcB-like barrel-sandwich hybrid" evidence="4">
    <location>
        <begin position="74"/>
        <end position="220"/>
    </location>
</feature>
<comment type="similarity">
    <text evidence="1">Belongs to the membrane fusion protein (MFP) (TC 8.A.1) family.</text>
</comment>
<dbReference type="InterPro" id="IPR006143">
    <property type="entry name" value="RND_pump_MFP"/>
</dbReference>
<dbReference type="GO" id="GO:0022857">
    <property type="term" value="F:transmembrane transporter activity"/>
    <property type="evidence" value="ECO:0007669"/>
    <property type="project" value="InterPro"/>
</dbReference>
<dbReference type="EMBL" id="CP001674">
    <property type="protein sequence ID" value="ACT51448.1"/>
    <property type="molecule type" value="Genomic_DNA"/>
</dbReference>
<dbReference type="NCBIfam" id="TIGR01730">
    <property type="entry name" value="RND_mfp"/>
    <property type="match status" value="1"/>
</dbReference>
<dbReference type="HOGENOM" id="CLU_018816_13_0_4"/>
<organism evidence="5 6">
    <name type="scientific">Methylovorus glucosotrophus (strain SIP3-4)</name>
    <dbReference type="NCBI Taxonomy" id="582744"/>
    <lineage>
        <taxon>Bacteria</taxon>
        <taxon>Pseudomonadati</taxon>
        <taxon>Pseudomonadota</taxon>
        <taxon>Betaproteobacteria</taxon>
        <taxon>Nitrosomonadales</taxon>
        <taxon>Methylophilaceae</taxon>
        <taxon>Methylovorus</taxon>
    </lineage>
</organism>
<dbReference type="KEGG" id="mei:Msip34_2206"/>
<dbReference type="GO" id="GO:0016020">
    <property type="term" value="C:membrane"/>
    <property type="evidence" value="ECO:0007669"/>
    <property type="project" value="InterPro"/>
</dbReference>
<reference evidence="6" key="1">
    <citation type="submission" date="2009-07" db="EMBL/GenBank/DDBJ databases">
        <title>Complete sequence of chromosome of Methylovorus sp. SIP3-4.</title>
        <authorList>
            <person name="Lucas S."/>
            <person name="Copeland A."/>
            <person name="Lapidus A."/>
            <person name="Glavina del Rio T."/>
            <person name="Tice H."/>
            <person name="Bruce D."/>
            <person name="Goodwin L."/>
            <person name="Pitluck S."/>
            <person name="Clum A."/>
            <person name="Larimer F."/>
            <person name="Land M."/>
            <person name="Hauser L."/>
            <person name="Kyrpides N."/>
            <person name="Mikhailova N."/>
            <person name="Kayluzhnaya M."/>
            <person name="Chistoserdova L."/>
        </authorList>
    </citation>
    <scope>NUCLEOTIDE SEQUENCE [LARGE SCALE GENOMIC DNA]</scope>
    <source>
        <strain evidence="6">SIP3-4</strain>
    </source>
</reference>
<keyword evidence="6" id="KW-1185">Reference proteome</keyword>
<keyword evidence="2" id="KW-0813">Transport</keyword>
<accession>C6X7I3</accession>
<dbReference type="AlphaFoldDB" id="C6X7I3"/>
<dbReference type="STRING" id="582744.Msip34_2206"/>
<dbReference type="RefSeq" id="WP_015830771.1">
    <property type="nucleotide sequence ID" value="NC_012969.1"/>
</dbReference>
<evidence type="ECO:0000313" key="5">
    <source>
        <dbReference type="EMBL" id="ACT51448.1"/>
    </source>
</evidence>
<dbReference type="PANTHER" id="PTHR30097:SF4">
    <property type="entry name" value="SLR6042 PROTEIN"/>
    <property type="match status" value="1"/>
</dbReference>
<dbReference type="InterPro" id="IPR051909">
    <property type="entry name" value="MFP_Cation_Efflux"/>
</dbReference>
<dbReference type="Gene3D" id="2.40.50.100">
    <property type="match status" value="1"/>
</dbReference>
<evidence type="ECO:0000256" key="2">
    <source>
        <dbReference type="ARBA" id="ARBA00022448"/>
    </source>
</evidence>
<proteinExistence type="inferred from homology"/>
<dbReference type="Gene3D" id="2.40.420.20">
    <property type="match status" value="1"/>
</dbReference>
<dbReference type="Pfam" id="PF25973">
    <property type="entry name" value="BSH_CzcB"/>
    <property type="match status" value="1"/>
</dbReference>
<feature type="signal peptide" evidence="3">
    <location>
        <begin position="1"/>
        <end position="30"/>
    </location>
</feature>
<evidence type="ECO:0000256" key="3">
    <source>
        <dbReference type="SAM" id="SignalP"/>
    </source>
</evidence>
<feature type="chain" id="PRO_5002973568" evidence="3">
    <location>
        <begin position="31"/>
        <end position="372"/>
    </location>
</feature>
<dbReference type="OrthoDB" id="9806939at2"/>
<evidence type="ECO:0000259" key="4">
    <source>
        <dbReference type="Pfam" id="PF25973"/>
    </source>
</evidence>
<keyword evidence="3" id="KW-0732">Signal</keyword>
<protein>
    <submittedName>
        <fullName evidence="5">Efflux transporter, RND family, MFP subunit</fullName>
    </submittedName>
</protein>
<gene>
    <name evidence="5" type="ordered locus">Msip34_2206</name>
</gene>
<dbReference type="eggNOG" id="COG0845">
    <property type="taxonomic scope" value="Bacteria"/>
</dbReference>
<evidence type="ECO:0000313" key="6">
    <source>
        <dbReference type="Proteomes" id="UP000002743"/>
    </source>
</evidence>
<name>C6X7I3_METGS</name>
<dbReference type="PANTHER" id="PTHR30097">
    <property type="entry name" value="CATION EFFLUX SYSTEM PROTEIN CUSB"/>
    <property type="match status" value="1"/>
</dbReference>
<dbReference type="InterPro" id="IPR058647">
    <property type="entry name" value="BSH_CzcB-like"/>
</dbReference>
<evidence type="ECO:0000256" key="1">
    <source>
        <dbReference type="ARBA" id="ARBA00009477"/>
    </source>
</evidence>
<dbReference type="Gene3D" id="1.10.287.470">
    <property type="entry name" value="Helix hairpin bin"/>
    <property type="match status" value="1"/>
</dbReference>